<dbReference type="SMR" id="A0A7I8WVV0"/>
<comment type="catalytic activity">
    <reaction evidence="5">
        <text>guanosine(9) in tRNA + S-adenosyl-L-methionine = N(1)-methylguanosine(9) in tRNA + S-adenosyl-L-homocysteine + H(+)</text>
        <dbReference type="Rhea" id="RHEA:43156"/>
        <dbReference type="Rhea" id="RHEA-COMP:10367"/>
        <dbReference type="Rhea" id="RHEA-COMP:10368"/>
        <dbReference type="ChEBI" id="CHEBI:15378"/>
        <dbReference type="ChEBI" id="CHEBI:57856"/>
        <dbReference type="ChEBI" id="CHEBI:59789"/>
        <dbReference type="ChEBI" id="CHEBI:73542"/>
        <dbReference type="ChEBI" id="CHEBI:74269"/>
        <dbReference type="EC" id="2.1.1.221"/>
    </reaction>
</comment>
<feature type="compositionally biased region" description="Basic and acidic residues" evidence="6">
    <location>
        <begin position="79"/>
        <end position="90"/>
    </location>
</feature>
<feature type="region of interest" description="Disordered" evidence="6">
    <location>
        <begin position="63"/>
        <end position="140"/>
    </location>
</feature>
<dbReference type="PANTHER" id="PTHR13563">
    <property type="entry name" value="TRNA (GUANINE-9-) METHYLTRANSFERASE"/>
    <property type="match status" value="1"/>
</dbReference>
<dbReference type="GO" id="GO:0052905">
    <property type="term" value="F:tRNA (guanosine(9)-N1)-methyltransferase activity"/>
    <property type="evidence" value="ECO:0007669"/>
    <property type="project" value="UniProtKB-EC"/>
</dbReference>
<keyword evidence="9" id="KW-1185">Reference proteome</keyword>
<dbReference type="PROSITE" id="PS51675">
    <property type="entry name" value="SAM_MT_TRM10"/>
    <property type="match status" value="1"/>
</dbReference>
<feature type="region of interest" description="Disordered" evidence="6">
    <location>
        <begin position="313"/>
        <end position="353"/>
    </location>
</feature>
<keyword evidence="2" id="KW-0489">Methyltransferase</keyword>
<dbReference type="Proteomes" id="UP000659654">
    <property type="component" value="Unassembled WGS sequence"/>
</dbReference>
<feature type="compositionally biased region" description="Basic and acidic residues" evidence="6">
    <location>
        <begin position="318"/>
        <end position="327"/>
    </location>
</feature>
<name>A0A7I8WVV0_BURXY</name>
<reference evidence="8" key="1">
    <citation type="submission" date="2020-09" db="EMBL/GenBank/DDBJ databases">
        <authorList>
            <person name="Kikuchi T."/>
        </authorList>
    </citation>
    <scope>NUCLEOTIDE SEQUENCE</scope>
    <source>
        <strain evidence="8">Ka4C1</strain>
    </source>
</reference>
<sequence length="353" mass="40774">MDLAFKESFRVIFSINVFINLACVKPKFVVQHRPFVSPSHSGDHLNRGLDRTGVLLMDTGTSVEADNHREEPSSSPEQVDTHEDNEKDQSDAQNGQTSGMSKNQLKKMKKLERKLERRKELRILEKQRKKEKRKALKDQGLGESLKKRKYTSMEQSTCKQRIVVDMAYEHLMNPNLIRNTIAQLTFCYSANRRIPNPSQYHITGVSGETRKLFDELEGKIVYLTSDSDNTLEQLNENDVYVIGGLLDHNRYPEASLKRAEANNWRHAKLPIGEFVKMNSRKVLTINQVFEILLQFMEHNNWEDAFFKVIPKRKGAQKINEDTESAEKDDSEENSQSNNAEDPKHEETNEADHE</sequence>
<dbReference type="GO" id="GO:0002939">
    <property type="term" value="P:tRNA N1-guanine methylation"/>
    <property type="evidence" value="ECO:0007669"/>
    <property type="project" value="TreeGrafter"/>
</dbReference>
<evidence type="ECO:0000256" key="2">
    <source>
        <dbReference type="ARBA" id="ARBA00022603"/>
    </source>
</evidence>
<dbReference type="PANTHER" id="PTHR13563:SF13">
    <property type="entry name" value="TRNA METHYLTRANSFERASE 10 HOMOLOG A"/>
    <property type="match status" value="1"/>
</dbReference>
<dbReference type="EC" id="2.1.1.221" evidence="1"/>
<keyword evidence="3" id="KW-0808">Transferase</keyword>
<dbReference type="InterPro" id="IPR028564">
    <property type="entry name" value="MT_TRM10-typ"/>
</dbReference>
<evidence type="ECO:0000256" key="5">
    <source>
        <dbReference type="ARBA" id="ARBA00048434"/>
    </source>
</evidence>
<dbReference type="EMBL" id="CAJFCV020000004">
    <property type="protein sequence ID" value="CAG9117718.1"/>
    <property type="molecule type" value="Genomic_DNA"/>
</dbReference>
<dbReference type="GO" id="GO:0005654">
    <property type="term" value="C:nucleoplasm"/>
    <property type="evidence" value="ECO:0007669"/>
    <property type="project" value="TreeGrafter"/>
</dbReference>
<feature type="compositionally biased region" description="Polar residues" evidence="6">
    <location>
        <begin position="91"/>
        <end position="103"/>
    </location>
</feature>
<evidence type="ECO:0000256" key="3">
    <source>
        <dbReference type="ARBA" id="ARBA00022679"/>
    </source>
</evidence>
<dbReference type="Proteomes" id="UP000582659">
    <property type="component" value="Unassembled WGS sequence"/>
</dbReference>
<evidence type="ECO:0000256" key="6">
    <source>
        <dbReference type="SAM" id="MobiDB-lite"/>
    </source>
</evidence>
<keyword evidence="4" id="KW-0949">S-adenosyl-L-methionine</keyword>
<dbReference type="InterPro" id="IPR007356">
    <property type="entry name" value="tRNA_m1G_MeTrfase_euk"/>
</dbReference>
<evidence type="ECO:0000256" key="1">
    <source>
        <dbReference type="ARBA" id="ARBA00012797"/>
    </source>
</evidence>
<accession>A0A7I8WVV0</accession>
<dbReference type="OrthoDB" id="278300at2759"/>
<feature type="compositionally biased region" description="Basic and acidic residues" evidence="6">
    <location>
        <begin position="340"/>
        <end position="353"/>
    </location>
</feature>
<dbReference type="Gene3D" id="3.40.1280.30">
    <property type="match status" value="1"/>
</dbReference>
<evidence type="ECO:0000256" key="4">
    <source>
        <dbReference type="ARBA" id="ARBA00022691"/>
    </source>
</evidence>
<dbReference type="AlphaFoldDB" id="A0A7I8WVV0"/>
<dbReference type="InterPro" id="IPR038459">
    <property type="entry name" value="MT_TRM10-typ_sf"/>
</dbReference>
<evidence type="ECO:0000313" key="9">
    <source>
        <dbReference type="Proteomes" id="UP000659654"/>
    </source>
</evidence>
<dbReference type="EMBL" id="CAJFDI010000004">
    <property type="protein sequence ID" value="CAD5227441.1"/>
    <property type="molecule type" value="Genomic_DNA"/>
</dbReference>
<organism evidence="8 9">
    <name type="scientific">Bursaphelenchus xylophilus</name>
    <name type="common">Pinewood nematode worm</name>
    <name type="synonym">Aphelenchoides xylophilus</name>
    <dbReference type="NCBI Taxonomy" id="6326"/>
    <lineage>
        <taxon>Eukaryota</taxon>
        <taxon>Metazoa</taxon>
        <taxon>Ecdysozoa</taxon>
        <taxon>Nematoda</taxon>
        <taxon>Chromadorea</taxon>
        <taxon>Rhabditida</taxon>
        <taxon>Tylenchina</taxon>
        <taxon>Tylenchomorpha</taxon>
        <taxon>Aphelenchoidea</taxon>
        <taxon>Aphelenchoididae</taxon>
        <taxon>Bursaphelenchus</taxon>
    </lineage>
</organism>
<feature type="compositionally biased region" description="Basic and acidic residues" evidence="6">
    <location>
        <begin position="113"/>
        <end position="128"/>
    </location>
</feature>
<gene>
    <name evidence="8" type="ORF">BXYJ_LOCUS9951</name>
</gene>
<evidence type="ECO:0000259" key="7">
    <source>
        <dbReference type="PROSITE" id="PS51675"/>
    </source>
</evidence>
<dbReference type="GO" id="GO:0000049">
    <property type="term" value="F:tRNA binding"/>
    <property type="evidence" value="ECO:0007669"/>
    <property type="project" value="TreeGrafter"/>
</dbReference>
<feature type="domain" description="SAM-dependent MTase TRM10-type" evidence="7">
    <location>
        <begin position="146"/>
        <end position="316"/>
    </location>
</feature>
<protein>
    <recommendedName>
        <fullName evidence="1">tRNA (guanine(9)-N(1))-methyltransferase</fullName>
        <ecNumber evidence="1">2.1.1.221</ecNumber>
    </recommendedName>
</protein>
<proteinExistence type="predicted"/>
<comment type="caution">
    <text evidence="8">The sequence shown here is derived from an EMBL/GenBank/DDBJ whole genome shotgun (WGS) entry which is preliminary data.</text>
</comment>
<evidence type="ECO:0000313" key="8">
    <source>
        <dbReference type="EMBL" id="CAD5227441.1"/>
    </source>
</evidence>